<proteinExistence type="predicted"/>
<reference evidence="2 3" key="1">
    <citation type="submission" date="2018-08" db="EMBL/GenBank/DDBJ databases">
        <title>Meiothermus granaticius genome AF-68 sequencing project.</title>
        <authorList>
            <person name="Da Costa M.S."/>
            <person name="Albuquerque L."/>
            <person name="Raposo P."/>
            <person name="Froufe H.J.C."/>
            <person name="Barroso C.S."/>
            <person name="Egas C."/>
        </authorList>
    </citation>
    <scope>NUCLEOTIDE SEQUENCE [LARGE SCALE GENOMIC DNA]</scope>
    <source>
        <strain evidence="2 3">AF-68</strain>
    </source>
</reference>
<feature type="compositionally biased region" description="Polar residues" evidence="1">
    <location>
        <begin position="465"/>
        <end position="483"/>
    </location>
</feature>
<gene>
    <name evidence="2" type="ORF">Mgrana_00088</name>
</gene>
<protein>
    <submittedName>
        <fullName evidence="2">Phage portal protein, SPP1 Gp6-like</fullName>
    </submittedName>
</protein>
<feature type="region of interest" description="Disordered" evidence="1">
    <location>
        <begin position="460"/>
        <end position="497"/>
    </location>
</feature>
<evidence type="ECO:0000313" key="2">
    <source>
        <dbReference type="EMBL" id="RIH94002.1"/>
    </source>
</evidence>
<dbReference type="RefSeq" id="WP_119355630.1">
    <property type="nucleotide sequence ID" value="NZ_BJXM01000022.1"/>
</dbReference>
<organism evidence="2 3">
    <name type="scientific">Meiothermus granaticius NBRC 107808</name>
    <dbReference type="NCBI Taxonomy" id="1227551"/>
    <lineage>
        <taxon>Bacteria</taxon>
        <taxon>Thermotogati</taxon>
        <taxon>Deinococcota</taxon>
        <taxon>Deinococci</taxon>
        <taxon>Thermales</taxon>
        <taxon>Thermaceae</taxon>
        <taxon>Meiothermus</taxon>
    </lineage>
</organism>
<dbReference type="Pfam" id="PF05133">
    <property type="entry name" value="SPP1_portal"/>
    <property type="match status" value="1"/>
</dbReference>
<comment type="caution">
    <text evidence="2">The sequence shown here is derived from an EMBL/GenBank/DDBJ whole genome shotgun (WGS) entry which is preliminary data.</text>
</comment>
<evidence type="ECO:0000313" key="3">
    <source>
        <dbReference type="Proteomes" id="UP000266178"/>
    </source>
</evidence>
<dbReference type="OrthoDB" id="2514584at2"/>
<keyword evidence="3" id="KW-1185">Reference proteome</keyword>
<dbReference type="EMBL" id="QWLB01000001">
    <property type="protein sequence ID" value="RIH94002.1"/>
    <property type="molecule type" value="Genomic_DNA"/>
</dbReference>
<dbReference type="InterPro" id="IPR021145">
    <property type="entry name" value="Portal_protein_SPP1_Gp6-like"/>
</dbReference>
<evidence type="ECO:0000256" key="1">
    <source>
        <dbReference type="SAM" id="MobiDB-lite"/>
    </source>
</evidence>
<accession>A0A399FFE9</accession>
<dbReference type="Proteomes" id="UP000266178">
    <property type="component" value="Unassembled WGS sequence"/>
</dbReference>
<name>A0A399FFE9_9DEIN</name>
<sequence length="497" mass="55602">MNEYLTDLSFLEKGQPWPPPSEGERLDTYAANRLLWQGRHQDVFRDWARLLREDLGTELLLILNWHRRLSKLWADLLLGDPPTLSVTGGDEEGQAWLQDFLRRSRLVSTAYEVALDISRYGDGLFKAALVGGEAKIYAQPPQYWFPVVSPTNIRKVLAHVIAWQGVGRPRGYVNPQPLLWAEIHQPGLYERRVYLLRPTGDEARRKYVIADWLVDHPDTAFPQETGVEEPLIVQAVGVRASDELYGADDYSDLETLIQEMEIRLGQVSRILDKHADPGMYGPELALERDPYTGIEHFRGGGKYIPVGEGESPPGYMIWNGNLEGAFREIEELKDQLYLISETSPAVFGLMKQGLAESGSALRRLLFAPLKKVNRLRMHFDPALREIVLIANRLEALHSDAPTLEGLNIIWRDGLPVDDGEESQVLLNLRNAGVISRHEAIRERTGWNNADVEAEVNRIEAENATGAANNSTDTNPQTNQTSDGGASGPLESGTTSAT</sequence>
<dbReference type="AlphaFoldDB" id="A0A399FFE9"/>